<dbReference type="InterPro" id="IPR012337">
    <property type="entry name" value="RNaseH-like_sf"/>
</dbReference>
<dbReference type="GO" id="GO:0005634">
    <property type="term" value="C:nucleus"/>
    <property type="evidence" value="ECO:0007669"/>
    <property type="project" value="UniProtKB-SubCell"/>
</dbReference>
<dbReference type="PANTHER" id="PTHR46481:SF10">
    <property type="entry name" value="ZINC FINGER BED DOMAIN-CONTAINING PROTEIN 39"/>
    <property type="match status" value="1"/>
</dbReference>
<dbReference type="PANTHER" id="PTHR46481">
    <property type="entry name" value="ZINC FINGER BED DOMAIN-CONTAINING PROTEIN 4"/>
    <property type="match status" value="1"/>
</dbReference>
<evidence type="ECO:0000256" key="2">
    <source>
        <dbReference type="ARBA" id="ARBA00022723"/>
    </source>
</evidence>
<organism evidence="9 11">
    <name type="scientific">Adineta ricciae</name>
    <name type="common">Rotifer</name>
    <dbReference type="NCBI Taxonomy" id="249248"/>
    <lineage>
        <taxon>Eukaryota</taxon>
        <taxon>Metazoa</taxon>
        <taxon>Spiralia</taxon>
        <taxon>Gnathifera</taxon>
        <taxon>Rotifera</taxon>
        <taxon>Eurotatoria</taxon>
        <taxon>Bdelloidea</taxon>
        <taxon>Adinetida</taxon>
        <taxon>Adinetidae</taxon>
        <taxon>Adineta</taxon>
    </lineage>
</organism>
<comment type="subcellular location">
    <subcellularLocation>
        <location evidence="1">Nucleus</location>
    </subcellularLocation>
</comment>
<dbReference type="Proteomes" id="UP000663828">
    <property type="component" value="Unassembled WGS sequence"/>
</dbReference>
<evidence type="ECO:0000259" key="7">
    <source>
        <dbReference type="Pfam" id="PF05699"/>
    </source>
</evidence>
<dbReference type="InterPro" id="IPR008906">
    <property type="entry name" value="HATC_C_dom"/>
</dbReference>
<dbReference type="OrthoDB" id="6371802at2759"/>
<reference evidence="9" key="1">
    <citation type="submission" date="2021-02" db="EMBL/GenBank/DDBJ databases">
        <authorList>
            <person name="Nowell W R."/>
        </authorList>
    </citation>
    <scope>NUCLEOTIDE SEQUENCE</scope>
</reference>
<keyword evidence="3" id="KW-0863">Zinc-finger</keyword>
<feature type="domain" description="HAT C-terminal dimerisation" evidence="7">
    <location>
        <begin position="662"/>
        <end position="744"/>
    </location>
</feature>
<evidence type="ECO:0000313" key="8">
    <source>
        <dbReference type="EMBL" id="CAF1207983.1"/>
    </source>
</evidence>
<keyword evidence="5" id="KW-0539">Nucleus</keyword>
<keyword evidence="2" id="KW-0479">Metal-binding</keyword>
<feature type="region of interest" description="Disordered" evidence="6">
    <location>
        <begin position="368"/>
        <end position="402"/>
    </location>
</feature>
<evidence type="ECO:0000256" key="3">
    <source>
        <dbReference type="ARBA" id="ARBA00022771"/>
    </source>
</evidence>
<evidence type="ECO:0000313" key="11">
    <source>
        <dbReference type="Proteomes" id="UP000663852"/>
    </source>
</evidence>
<dbReference type="EMBL" id="CAJNOR010001840">
    <property type="protein sequence ID" value="CAF1207983.1"/>
    <property type="molecule type" value="Genomic_DNA"/>
</dbReference>
<sequence>MDNDIIMVDNSQNTSFYADSYTNAECSPSVSPRNSPSTLSPSLSNHSGEYTCRKIEMLMRQCNDRYIVVDNKKSHSSKCWELFGFPALVESKDEPPQIIEKFVTCRKCFTTYSFNSNSTRLLNNHICQKSHRIRSSSASLPFGSSSNYHQTSLTSYGSANLIKFNDAQVKRMKDLQAQWICKDIRSFTIIEDDGFRQIAQELVSLGAKHGNFNVTGVLRSAKVIGSHIHDVSRSYREILREKLAEPLANQALVVCPDLWTDAIRQISYMGISASFITSDLDLHSIDLCCSPFREPNKAAESILIALRHALTPFGLDNLQLLTFVSDRGSNFVKALKPFRYFFCFAHRLNNILKRAFFHNILKKKKKTTTTSSNSSNETNAIILEEESDNESGNTDDEDEPCYSSATINEMSESALAVLKTISECKRLSGLNQKLKDLGGHALKQSTDVRWLSLIELLESVEKSSSVIGKILPGKKRFNINIDIVRSLIRLLRPFKFVIQIIQKSTEPSFHHVLISTLTLRAALESMSSLIAYEKSYYDHNDGVDTHDEDDYESDGMLFFRTRINYLLETMIDLKVEHFAAAMLHPRYRHLKKCSIDEIKRCKRYISKEMSSIAQIVKNEPSTSFASPTDPKLPPRKKQKRFGHQFESGNVSDEYDDREEEEELDRYLSIRLDLDKIEDNPLVFWKQYGKTFPILSILARRLHSIPATTASVERSFSGGGQVVTKRRANLSPSQVDNILFVRSMLNSRLFANTK</sequence>
<dbReference type="SUPFAM" id="SSF140996">
    <property type="entry name" value="Hermes dimerisation domain"/>
    <property type="match status" value="1"/>
</dbReference>
<feature type="compositionally biased region" description="Basic residues" evidence="6">
    <location>
        <begin position="633"/>
        <end position="642"/>
    </location>
</feature>
<accession>A0A815UHK1</accession>
<dbReference type="GO" id="GO:0046983">
    <property type="term" value="F:protein dimerization activity"/>
    <property type="evidence" value="ECO:0007669"/>
    <property type="project" value="InterPro"/>
</dbReference>
<dbReference type="GO" id="GO:0008270">
    <property type="term" value="F:zinc ion binding"/>
    <property type="evidence" value="ECO:0007669"/>
    <property type="project" value="UniProtKB-KW"/>
</dbReference>
<dbReference type="SMART" id="SM00614">
    <property type="entry name" value="ZnF_BED"/>
    <property type="match status" value="1"/>
</dbReference>
<keyword evidence="10" id="KW-1185">Reference proteome</keyword>
<evidence type="ECO:0000313" key="10">
    <source>
        <dbReference type="Proteomes" id="UP000663828"/>
    </source>
</evidence>
<dbReference type="Gene3D" id="1.10.10.1070">
    <property type="entry name" value="Zinc finger, BED domain-containing"/>
    <property type="match status" value="1"/>
</dbReference>
<dbReference type="EMBL" id="CAJNOJ010000788">
    <property type="protein sequence ID" value="CAF1522713.1"/>
    <property type="molecule type" value="Genomic_DNA"/>
</dbReference>
<evidence type="ECO:0000256" key="6">
    <source>
        <dbReference type="SAM" id="MobiDB-lite"/>
    </source>
</evidence>
<comment type="caution">
    <text evidence="9">The sequence shown here is derived from an EMBL/GenBank/DDBJ whole genome shotgun (WGS) entry which is preliminary data.</text>
</comment>
<dbReference type="Proteomes" id="UP000663852">
    <property type="component" value="Unassembled WGS sequence"/>
</dbReference>
<dbReference type="Pfam" id="PF05699">
    <property type="entry name" value="Dimer_Tnp_hAT"/>
    <property type="match status" value="1"/>
</dbReference>
<dbReference type="SUPFAM" id="SSF53098">
    <property type="entry name" value="Ribonuclease H-like"/>
    <property type="match status" value="1"/>
</dbReference>
<feature type="region of interest" description="Disordered" evidence="6">
    <location>
        <begin position="619"/>
        <end position="657"/>
    </location>
</feature>
<keyword evidence="4" id="KW-0862">Zinc</keyword>
<dbReference type="InterPro" id="IPR052035">
    <property type="entry name" value="ZnF_BED_domain_contain"/>
</dbReference>
<proteinExistence type="predicted"/>
<name>A0A815UHK1_ADIRI</name>
<protein>
    <recommendedName>
        <fullName evidence="7">HAT C-terminal dimerisation domain-containing protein</fullName>
    </recommendedName>
</protein>
<feature type="compositionally biased region" description="Acidic residues" evidence="6">
    <location>
        <begin position="383"/>
        <end position="400"/>
    </location>
</feature>
<dbReference type="AlphaFoldDB" id="A0A815UHK1"/>
<evidence type="ECO:0000256" key="1">
    <source>
        <dbReference type="ARBA" id="ARBA00004123"/>
    </source>
</evidence>
<evidence type="ECO:0000313" key="9">
    <source>
        <dbReference type="EMBL" id="CAF1522713.1"/>
    </source>
</evidence>
<gene>
    <name evidence="9" type="ORF">EDS130_LOCUS43988</name>
    <name evidence="8" type="ORF">XAT740_LOCUS24034</name>
</gene>
<evidence type="ECO:0000256" key="4">
    <source>
        <dbReference type="ARBA" id="ARBA00022833"/>
    </source>
</evidence>
<evidence type="ECO:0000256" key="5">
    <source>
        <dbReference type="ARBA" id="ARBA00023242"/>
    </source>
</evidence>
<feature type="compositionally biased region" description="Low complexity" evidence="6">
    <location>
        <begin position="368"/>
        <end position="379"/>
    </location>
</feature>